<sequence>MEVKLVVTLVAWMMFCISSRGNAECSLSDLEVTQTTVSGQRGRYLVTVENKCICTQTDVKLACAGFDSSIPVDPAGIITPDGGDSDLCTLNGGGPVTNDVVVKFYYAWSTQFSFAPVFSNISCSVA</sequence>
<protein>
    <submittedName>
        <fullName evidence="1">Uncharacterized protein</fullName>
    </submittedName>
</protein>
<proteinExistence type="predicted"/>
<evidence type="ECO:0000313" key="1">
    <source>
        <dbReference type="EnsemblPlants" id="AVESA.00010b.r2.4AG0618860.1.CDS"/>
    </source>
</evidence>
<keyword evidence="2" id="KW-1185">Reference proteome</keyword>
<reference evidence="1" key="1">
    <citation type="submission" date="2021-05" db="EMBL/GenBank/DDBJ databases">
        <authorList>
            <person name="Scholz U."/>
            <person name="Mascher M."/>
            <person name="Fiebig A."/>
        </authorList>
    </citation>
    <scope>NUCLEOTIDE SEQUENCE [LARGE SCALE GENOMIC DNA]</scope>
</reference>
<dbReference type="EnsemblPlants" id="AVESA.00010b.r2.4AG0618860.1">
    <property type="protein sequence ID" value="AVESA.00010b.r2.4AG0618860.1.CDS"/>
    <property type="gene ID" value="AVESA.00010b.r2.4AG0618860"/>
</dbReference>
<name>A0ACD5WCT2_AVESA</name>
<evidence type="ECO:0000313" key="2">
    <source>
        <dbReference type="Proteomes" id="UP001732700"/>
    </source>
</evidence>
<organism evidence="1 2">
    <name type="scientific">Avena sativa</name>
    <name type="common">Oat</name>
    <dbReference type="NCBI Taxonomy" id="4498"/>
    <lineage>
        <taxon>Eukaryota</taxon>
        <taxon>Viridiplantae</taxon>
        <taxon>Streptophyta</taxon>
        <taxon>Embryophyta</taxon>
        <taxon>Tracheophyta</taxon>
        <taxon>Spermatophyta</taxon>
        <taxon>Magnoliopsida</taxon>
        <taxon>Liliopsida</taxon>
        <taxon>Poales</taxon>
        <taxon>Poaceae</taxon>
        <taxon>BOP clade</taxon>
        <taxon>Pooideae</taxon>
        <taxon>Poodae</taxon>
        <taxon>Poeae</taxon>
        <taxon>Poeae Chloroplast Group 1 (Aveneae type)</taxon>
        <taxon>Aveninae</taxon>
        <taxon>Avena</taxon>
    </lineage>
</organism>
<dbReference type="Proteomes" id="UP001732700">
    <property type="component" value="Chromosome 4A"/>
</dbReference>
<reference evidence="1" key="2">
    <citation type="submission" date="2025-09" db="UniProtKB">
        <authorList>
            <consortium name="EnsemblPlants"/>
        </authorList>
    </citation>
    <scope>IDENTIFICATION</scope>
</reference>
<accession>A0ACD5WCT2</accession>